<name>A0AAV4JIH3_9GAST</name>
<dbReference type="EMBL" id="BMAT01013890">
    <property type="protein sequence ID" value="GFS22200.1"/>
    <property type="molecule type" value="Genomic_DNA"/>
</dbReference>
<proteinExistence type="predicted"/>
<dbReference type="Proteomes" id="UP000762676">
    <property type="component" value="Unassembled WGS sequence"/>
</dbReference>
<evidence type="ECO:0008006" key="3">
    <source>
        <dbReference type="Google" id="ProtNLM"/>
    </source>
</evidence>
<organism evidence="1 2">
    <name type="scientific">Elysia marginata</name>
    <dbReference type="NCBI Taxonomy" id="1093978"/>
    <lineage>
        <taxon>Eukaryota</taxon>
        <taxon>Metazoa</taxon>
        <taxon>Spiralia</taxon>
        <taxon>Lophotrochozoa</taxon>
        <taxon>Mollusca</taxon>
        <taxon>Gastropoda</taxon>
        <taxon>Heterobranchia</taxon>
        <taxon>Euthyneura</taxon>
        <taxon>Panpulmonata</taxon>
        <taxon>Sacoglossa</taxon>
        <taxon>Placobranchoidea</taxon>
        <taxon>Plakobranchidae</taxon>
        <taxon>Elysia</taxon>
    </lineage>
</organism>
<evidence type="ECO:0000313" key="1">
    <source>
        <dbReference type="EMBL" id="GFS22200.1"/>
    </source>
</evidence>
<protein>
    <recommendedName>
        <fullName evidence="3">Ubiquitin-like domain-containing protein</fullName>
    </recommendedName>
</protein>
<keyword evidence="2" id="KW-1185">Reference proteome</keyword>
<accession>A0AAV4JIH3</accession>
<dbReference type="AlphaFoldDB" id="A0AAV4JIH3"/>
<reference evidence="1 2" key="1">
    <citation type="journal article" date="2021" name="Elife">
        <title>Chloroplast acquisition without the gene transfer in kleptoplastic sea slugs, Plakobranchus ocellatus.</title>
        <authorList>
            <person name="Maeda T."/>
            <person name="Takahashi S."/>
            <person name="Yoshida T."/>
            <person name="Shimamura S."/>
            <person name="Takaki Y."/>
            <person name="Nagai Y."/>
            <person name="Toyoda A."/>
            <person name="Suzuki Y."/>
            <person name="Arimoto A."/>
            <person name="Ishii H."/>
            <person name="Satoh N."/>
            <person name="Nishiyama T."/>
            <person name="Hasebe M."/>
            <person name="Maruyama T."/>
            <person name="Minagawa J."/>
            <person name="Obokata J."/>
            <person name="Shigenobu S."/>
        </authorList>
    </citation>
    <scope>NUCLEOTIDE SEQUENCE [LARGE SCALE GENOMIC DNA]</scope>
</reference>
<gene>
    <name evidence="1" type="ORF">ElyMa_006944600</name>
</gene>
<evidence type="ECO:0000313" key="2">
    <source>
        <dbReference type="Proteomes" id="UP000762676"/>
    </source>
</evidence>
<sequence length="112" mass="12144">MGKAASKVEVEAQGDSIQIKVLILPAPTLSPVKNPYIGLINSVAEEINHMVQFHSLPVQGADCQLYMIKNGVSSLMPRESQMETYRNALTADDVVLQLVHNPAPAALNVNLH</sequence>
<comment type="caution">
    <text evidence="1">The sequence shown here is derived from an EMBL/GenBank/DDBJ whole genome shotgun (WGS) entry which is preliminary data.</text>
</comment>